<gene>
    <name evidence="2" type="ORF">CWC46_08240</name>
    <name evidence="3" type="ORF">Ser39006_008245</name>
</gene>
<feature type="transmembrane region" description="Helical" evidence="1">
    <location>
        <begin position="6"/>
        <end position="27"/>
    </location>
</feature>
<keyword evidence="1" id="KW-0812">Transmembrane</keyword>
<keyword evidence="4" id="KW-1185">Reference proteome</keyword>
<keyword evidence="1" id="KW-1133">Transmembrane helix</keyword>
<evidence type="ECO:0000313" key="5">
    <source>
        <dbReference type="Proteomes" id="UP000233778"/>
    </source>
</evidence>
<evidence type="ECO:0000313" key="3">
    <source>
        <dbReference type="EMBL" id="AUH04130.1"/>
    </source>
</evidence>
<dbReference type="EMBL" id="CP025085">
    <property type="protein sequence ID" value="AUG99811.1"/>
    <property type="molecule type" value="Genomic_DNA"/>
</dbReference>
<sequence length="63" mass="7088">MVVWYLINIIFSFFGTATDVVVLFIIVPTSKPPSPPATLITDTLSLRLNYAIYINIILSEDWA</sequence>
<evidence type="ECO:0000256" key="1">
    <source>
        <dbReference type="SAM" id="Phobius"/>
    </source>
</evidence>
<dbReference type="AlphaFoldDB" id="A0A2I5THT9"/>
<reference evidence="3" key="4">
    <citation type="submission" date="2017-11" db="EMBL/GenBank/DDBJ databases">
        <title>Complete genome sequence of Serratia sp. ATCC 39006.</title>
        <authorList>
            <person name="Hampton H.G."/>
            <person name="Jackson S.A."/>
            <person name="Jauregui R."/>
            <person name="Poulter G.T.M."/>
            <person name="Salmond G.P.C."/>
            <person name="Fineran P.C."/>
        </authorList>
    </citation>
    <scope>NUCLEOTIDE SEQUENCE</scope>
    <source>
        <strain evidence="3">ATCC 39006</strain>
    </source>
</reference>
<dbReference type="Proteomes" id="UP000233778">
    <property type="component" value="Chromosome"/>
</dbReference>
<reference evidence="2 5" key="3">
    <citation type="submission" date="2017-11" db="EMBL/GenBank/DDBJ databases">
        <title>Complete genome sequence of Serratia sp. ATCC 39006 LacA.</title>
        <authorList>
            <person name="Hampton H.G."/>
            <person name="Jackson S.A."/>
            <person name="Jauregui R."/>
            <person name="Poulter G.T.M."/>
            <person name="Salmond G.P.C."/>
            <person name="Fineran P.C."/>
        </authorList>
    </citation>
    <scope>NUCLEOTIDE SEQUENCE [LARGE SCALE GENOMIC DNA]</scope>
    <source>
        <strain evidence="2 5">ATCC 39006</strain>
    </source>
</reference>
<dbReference type="KEGG" id="serq:CWC46_08240"/>
<accession>A0A2I5THT9</accession>
<keyword evidence="1" id="KW-0472">Membrane</keyword>
<dbReference type="EMBL" id="CP025084">
    <property type="protein sequence ID" value="AUH04130.1"/>
    <property type="molecule type" value="Genomic_DNA"/>
</dbReference>
<dbReference type="KEGG" id="sera:Ser39006_008245"/>
<dbReference type="Proteomes" id="UP000017700">
    <property type="component" value="Chromosome"/>
</dbReference>
<name>A0A2I5THT9_SERS3</name>
<evidence type="ECO:0000313" key="4">
    <source>
        <dbReference type="Proteomes" id="UP000017700"/>
    </source>
</evidence>
<reference evidence="3" key="2">
    <citation type="submission" date="2013-09" db="EMBL/GenBank/DDBJ databases">
        <authorList>
            <person name="Wang G."/>
            <person name="Yang Y."/>
            <person name="Su Y."/>
        </authorList>
    </citation>
    <scope>NUCLEOTIDE SEQUENCE</scope>
    <source>
        <strain evidence="3">ATCC 39006</strain>
    </source>
</reference>
<proteinExistence type="predicted"/>
<reference evidence="3 4" key="1">
    <citation type="journal article" date="2013" name="Genome Announc.">
        <title>Draft genome sequence of Serratia sp. strain ATCC 39006, a model bacterium for analysis of the biosynthesis and regulation of prodigiosin, a carbapenem, and gas vesicles.</title>
        <authorList>
            <person name="Fineran P.C."/>
            <person name="Iglesias Cans M.C."/>
            <person name="Ramsay J.P."/>
            <person name="Wilf N.M."/>
            <person name="Cossyleon D."/>
            <person name="McNeil M.B."/>
            <person name="Williamson N.R."/>
            <person name="Monson R.E."/>
            <person name="Becher S.A."/>
            <person name="Stanton J.A."/>
            <person name="Brugger K."/>
            <person name="Brown S.D."/>
            <person name="Salmond G.P."/>
        </authorList>
    </citation>
    <scope>NUCLEOTIDE SEQUENCE [LARGE SCALE GENOMIC DNA]</scope>
    <source>
        <strain evidence="3">ATCC 39006</strain>
        <strain evidence="4">ATCC 39006 / SC 11482</strain>
    </source>
</reference>
<organism evidence="3 4">
    <name type="scientific">Serratia sp. (strain ATCC 39006)</name>
    <name type="common">Prodigiosinella confusarubida</name>
    <dbReference type="NCBI Taxonomy" id="104623"/>
    <lineage>
        <taxon>Bacteria</taxon>
        <taxon>Pseudomonadati</taxon>
        <taxon>Pseudomonadota</taxon>
        <taxon>Gammaproteobacteria</taxon>
        <taxon>Enterobacterales</taxon>
        <taxon>Pectobacteriaceae</taxon>
        <taxon>Prodigiosinella</taxon>
    </lineage>
</organism>
<evidence type="ECO:0000313" key="2">
    <source>
        <dbReference type="EMBL" id="AUG99811.1"/>
    </source>
</evidence>
<protein>
    <submittedName>
        <fullName evidence="3">Uncharacterized protein</fullName>
    </submittedName>
</protein>